<keyword evidence="5" id="KW-0808">Transferase</keyword>
<keyword evidence="10 11" id="KW-0472">Membrane</keyword>
<evidence type="ECO:0000256" key="9">
    <source>
        <dbReference type="ARBA" id="ARBA00023012"/>
    </source>
</evidence>
<comment type="caution">
    <text evidence="14">The sequence shown here is derived from an EMBL/GenBank/DDBJ whole genome shotgun (WGS) entry which is preliminary data.</text>
</comment>
<dbReference type="AlphaFoldDB" id="A0A6B1FYE5"/>
<evidence type="ECO:0000256" key="8">
    <source>
        <dbReference type="ARBA" id="ARBA00022989"/>
    </source>
</evidence>
<dbReference type="CDD" id="cd06225">
    <property type="entry name" value="HAMP"/>
    <property type="match status" value="1"/>
</dbReference>
<accession>A0A6B1FYE5</accession>
<dbReference type="SUPFAM" id="SSF47384">
    <property type="entry name" value="Homodimeric domain of signal transducing histidine kinase"/>
    <property type="match status" value="1"/>
</dbReference>
<evidence type="ECO:0000256" key="5">
    <source>
        <dbReference type="ARBA" id="ARBA00022679"/>
    </source>
</evidence>
<dbReference type="SMART" id="SM00387">
    <property type="entry name" value="HATPase_c"/>
    <property type="match status" value="1"/>
</dbReference>
<evidence type="ECO:0000313" key="14">
    <source>
        <dbReference type="EMBL" id="MYH61270.1"/>
    </source>
</evidence>
<evidence type="ECO:0000256" key="11">
    <source>
        <dbReference type="SAM" id="Phobius"/>
    </source>
</evidence>
<keyword evidence="4" id="KW-0597">Phosphoprotein</keyword>
<evidence type="ECO:0000256" key="10">
    <source>
        <dbReference type="ARBA" id="ARBA00023136"/>
    </source>
</evidence>
<dbReference type="Gene3D" id="1.10.287.130">
    <property type="match status" value="1"/>
</dbReference>
<dbReference type="SUPFAM" id="SSF158472">
    <property type="entry name" value="HAMP domain-like"/>
    <property type="match status" value="1"/>
</dbReference>
<feature type="transmembrane region" description="Helical" evidence="11">
    <location>
        <begin position="12"/>
        <end position="30"/>
    </location>
</feature>
<keyword evidence="8 11" id="KW-1133">Transmembrane helix</keyword>
<dbReference type="GO" id="GO:0005886">
    <property type="term" value="C:plasma membrane"/>
    <property type="evidence" value="ECO:0007669"/>
    <property type="project" value="TreeGrafter"/>
</dbReference>
<keyword evidence="9" id="KW-0902">Two-component regulatory system</keyword>
<dbReference type="PANTHER" id="PTHR45436">
    <property type="entry name" value="SENSOR HISTIDINE KINASE YKOH"/>
    <property type="match status" value="1"/>
</dbReference>
<dbReference type="InterPro" id="IPR003661">
    <property type="entry name" value="HisK_dim/P_dom"/>
</dbReference>
<feature type="domain" description="HAMP" evidence="13">
    <location>
        <begin position="193"/>
        <end position="244"/>
    </location>
</feature>
<reference evidence="14" key="1">
    <citation type="submission" date="2019-09" db="EMBL/GenBank/DDBJ databases">
        <title>Characterisation of the sponge microbiome using genome-centric metagenomics.</title>
        <authorList>
            <person name="Engelberts J.P."/>
            <person name="Robbins S.J."/>
            <person name="De Goeij J.M."/>
            <person name="Aranda M."/>
            <person name="Bell S.C."/>
            <person name="Webster N.S."/>
        </authorList>
    </citation>
    <scope>NUCLEOTIDE SEQUENCE</scope>
    <source>
        <strain evidence="14">SB0675_bin_29</strain>
    </source>
</reference>
<evidence type="ECO:0000256" key="4">
    <source>
        <dbReference type="ARBA" id="ARBA00022553"/>
    </source>
</evidence>
<dbReference type="SMART" id="SM00388">
    <property type="entry name" value="HisKA"/>
    <property type="match status" value="1"/>
</dbReference>
<dbReference type="EMBL" id="VYDA01000219">
    <property type="protein sequence ID" value="MYH61270.1"/>
    <property type="molecule type" value="Genomic_DNA"/>
</dbReference>
<proteinExistence type="predicted"/>
<sequence>MSLRWRILGSNAVVILLTVLIGVGVVYFGTESSLGVFVDRIGGEEASRLARSLSRAYTAAGGWDTVERSLSEAGYSYSEAPHEEGSGEGVGEGGERFHQDSVRVVVSSVDGRVVKDNLSQLTVGTDVPDLDGYRETVFDLATNSPVGHVYVDVNGNFLSTESHGFLSTLLYIIAVGGVLTIGVAILLAAWLSRRITSPVTALTEATQAIAQGDTTRLPVTSEDELGRMSAAFNRMSSTLETQRALRRRLINDVSHELNTPLSVIQLEATGLRDGLQTPEGASDHIIQEVERLRGLVTDLNWLAETDHGELQLTLEACSLNELLAAEVERWQPQAQARQVALSLEADADLPEMTLDGMRIGQALGNVLNNAIRCSEANGRVVVRAMLEGEGAVAVTVTDDGIGIEADDLPNVFERFYRTDQSHRHGIGGTGLGLAIARAMAEAHGGTAAINSDGPGQGAAVTLKLPLER</sequence>
<dbReference type="CDD" id="cd00075">
    <property type="entry name" value="HATPase"/>
    <property type="match status" value="1"/>
</dbReference>
<evidence type="ECO:0000259" key="12">
    <source>
        <dbReference type="PROSITE" id="PS50109"/>
    </source>
</evidence>
<keyword evidence="6 11" id="KW-0812">Transmembrane</keyword>
<dbReference type="SMART" id="SM00304">
    <property type="entry name" value="HAMP"/>
    <property type="match status" value="1"/>
</dbReference>
<dbReference type="PRINTS" id="PR00344">
    <property type="entry name" value="BCTRLSENSOR"/>
</dbReference>
<evidence type="ECO:0000256" key="1">
    <source>
        <dbReference type="ARBA" id="ARBA00000085"/>
    </source>
</evidence>
<dbReference type="InterPro" id="IPR004358">
    <property type="entry name" value="Sig_transdc_His_kin-like_C"/>
</dbReference>
<dbReference type="InterPro" id="IPR005467">
    <property type="entry name" value="His_kinase_dom"/>
</dbReference>
<dbReference type="FunFam" id="3.30.565.10:FF:000006">
    <property type="entry name" value="Sensor histidine kinase WalK"/>
    <property type="match status" value="1"/>
</dbReference>
<keyword evidence="7 14" id="KW-0418">Kinase</keyword>
<feature type="domain" description="Histidine kinase" evidence="12">
    <location>
        <begin position="252"/>
        <end position="468"/>
    </location>
</feature>
<organism evidence="14">
    <name type="scientific">Caldilineaceae bacterium SB0675_bin_29</name>
    <dbReference type="NCBI Taxonomy" id="2605266"/>
    <lineage>
        <taxon>Bacteria</taxon>
        <taxon>Bacillati</taxon>
        <taxon>Chloroflexota</taxon>
        <taxon>Caldilineae</taxon>
        <taxon>Caldilineales</taxon>
        <taxon>Caldilineaceae</taxon>
    </lineage>
</organism>
<dbReference type="SUPFAM" id="SSF55874">
    <property type="entry name" value="ATPase domain of HSP90 chaperone/DNA topoisomerase II/histidine kinase"/>
    <property type="match status" value="1"/>
</dbReference>
<evidence type="ECO:0000256" key="6">
    <source>
        <dbReference type="ARBA" id="ARBA00022692"/>
    </source>
</evidence>
<gene>
    <name evidence="14" type="ORF">F4148_05760</name>
</gene>
<dbReference type="InterPro" id="IPR003594">
    <property type="entry name" value="HATPase_dom"/>
</dbReference>
<dbReference type="PANTHER" id="PTHR45436:SF5">
    <property type="entry name" value="SENSOR HISTIDINE KINASE TRCS"/>
    <property type="match status" value="1"/>
</dbReference>
<protein>
    <recommendedName>
        <fullName evidence="3">histidine kinase</fullName>
        <ecNumber evidence="3">2.7.13.3</ecNumber>
    </recommendedName>
</protein>
<dbReference type="PROSITE" id="PS50885">
    <property type="entry name" value="HAMP"/>
    <property type="match status" value="1"/>
</dbReference>
<dbReference type="Pfam" id="PF00512">
    <property type="entry name" value="HisKA"/>
    <property type="match status" value="1"/>
</dbReference>
<name>A0A6B1FYE5_9CHLR</name>
<dbReference type="GO" id="GO:0000155">
    <property type="term" value="F:phosphorelay sensor kinase activity"/>
    <property type="evidence" value="ECO:0007669"/>
    <property type="project" value="InterPro"/>
</dbReference>
<dbReference type="Gene3D" id="3.30.565.10">
    <property type="entry name" value="Histidine kinase-like ATPase, C-terminal domain"/>
    <property type="match status" value="1"/>
</dbReference>
<dbReference type="Pfam" id="PF00672">
    <property type="entry name" value="HAMP"/>
    <property type="match status" value="1"/>
</dbReference>
<dbReference type="InterPro" id="IPR036890">
    <property type="entry name" value="HATPase_C_sf"/>
</dbReference>
<feature type="transmembrane region" description="Helical" evidence="11">
    <location>
        <begin position="169"/>
        <end position="191"/>
    </location>
</feature>
<dbReference type="InterPro" id="IPR003660">
    <property type="entry name" value="HAMP_dom"/>
</dbReference>
<dbReference type="EC" id="2.7.13.3" evidence="3"/>
<comment type="catalytic activity">
    <reaction evidence="1">
        <text>ATP + protein L-histidine = ADP + protein N-phospho-L-histidine.</text>
        <dbReference type="EC" id="2.7.13.3"/>
    </reaction>
</comment>
<dbReference type="Pfam" id="PF02518">
    <property type="entry name" value="HATPase_c"/>
    <property type="match status" value="1"/>
</dbReference>
<dbReference type="PROSITE" id="PS50109">
    <property type="entry name" value="HIS_KIN"/>
    <property type="match status" value="1"/>
</dbReference>
<dbReference type="Gene3D" id="6.10.340.10">
    <property type="match status" value="1"/>
</dbReference>
<dbReference type="InterPro" id="IPR036097">
    <property type="entry name" value="HisK_dim/P_sf"/>
</dbReference>
<dbReference type="CDD" id="cd00082">
    <property type="entry name" value="HisKA"/>
    <property type="match status" value="1"/>
</dbReference>
<evidence type="ECO:0000256" key="2">
    <source>
        <dbReference type="ARBA" id="ARBA00004370"/>
    </source>
</evidence>
<evidence type="ECO:0000256" key="7">
    <source>
        <dbReference type="ARBA" id="ARBA00022777"/>
    </source>
</evidence>
<evidence type="ECO:0000256" key="3">
    <source>
        <dbReference type="ARBA" id="ARBA00012438"/>
    </source>
</evidence>
<dbReference type="InterPro" id="IPR050428">
    <property type="entry name" value="TCS_sensor_his_kinase"/>
</dbReference>
<evidence type="ECO:0000259" key="13">
    <source>
        <dbReference type="PROSITE" id="PS50885"/>
    </source>
</evidence>
<comment type="subcellular location">
    <subcellularLocation>
        <location evidence="2">Membrane</location>
    </subcellularLocation>
</comment>